<dbReference type="Pfam" id="PF14076">
    <property type="entry name" value="DUF4258"/>
    <property type="match status" value="1"/>
</dbReference>
<sequence>MVGFLYCTIQSHFSKKLNEREIRREWVDRTTQTPDRTEDHDDGTRHFIKRIPEFENRWLRVVVNVAVYPNKRVTAFFDRRLSRRHDENQSG</sequence>
<name>A0A450RUU3_9GAMM</name>
<dbReference type="EMBL" id="CAADEY010000002">
    <property type="protein sequence ID" value="VFJ42858.1"/>
    <property type="molecule type" value="Genomic_DNA"/>
</dbReference>
<evidence type="ECO:0008006" key="2">
    <source>
        <dbReference type="Google" id="ProtNLM"/>
    </source>
</evidence>
<protein>
    <recommendedName>
        <fullName evidence="2">DUF4258 domain-containing protein</fullName>
    </recommendedName>
</protein>
<organism evidence="1">
    <name type="scientific">Candidatus Kentrum sp. DK</name>
    <dbReference type="NCBI Taxonomy" id="2126562"/>
    <lineage>
        <taxon>Bacteria</taxon>
        <taxon>Pseudomonadati</taxon>
        <taxon>Pseudomonadota</taxon>
        <taxon>Gammaproteobacteria</taxon>
        <taxon>Candidatus Kentrum</taxon>
    </lineage>
</organism>
<accession>A0A450RUU3</accession>
<dbReference type="InterPro" id="IPR025354">
    <property type="entry name" value="DUF4258"/>
</dbReference>
<reference evidence="1" key="1">
    <citation type="submission" date="2019-02" db="EMBL/GenBank/DDBJ databases">
        <authorList>
            <person name="Gruber-Vodicka R. H."/>
            <person name="Seah K. B. B."/>
        </authorList>
    </citation>
    <scope>NUCLEOTIDE SEQUENCE</scope>
    <source>
        <strain evidence="1">BECK_DK161</strain>
    </source>
</reference>
<evidence type="ECO:0000313" key="1">
    <source>
        <dbReference type="EMBL" id="VFJ42858.1"/>
    </source>
</evidence>
<gene>
    <name evidence="1" type="ORF">BECKDK2373C_GA0170839_100269</name>
</gene>
<dbReference type="AlphaFoldDB" id="A0A450RUU3"/>
<proteinExistence type="predicted"/>